<keyword evidence="2" id="KW-1185">Reference proteome</keyword>
<reference evidence="1 2" key="1">
    <citation type="submission" date="2015-08" db="EMBL/GenBank/DDBJ databases">
        <title>Genome sequencing of Penicillium nordicum.</title>
        <authorList>
            <person name="Nguyen H.D."/>
            <person name="Seifert K.A."/>
        </authorList>
    </citation>
    <scope>NUCLEOTIDE SEQUENCE [LARGE SCALE GENOMIC DNA]</scope>
    <source>
        <strain evidence="1 2">DAOMC 185683</strain>
    </source>
</reference>
<comment type="caution">
    <text evidence="1">The sequence shown here is derived from an EMBL/GenBank/DDBJ whole genome shotgun (WGS) entry which is preliminary data.</text>
</comment>
<gene>
    <name evidence="1" type="ORF">ACN38_g6439</name>
</gene>
<evidence type="ECO:0000313" key="2">
    <source>
        <dbReference type="Proteomes" id="UP000037696"/>
    </source>
</evidence>
<protein>
    <submittedName>
        <fullName evidence="1">Uncharacterized protein</fullName>
    </submittedName>
</protein>
<dbReference type="Proteomes" id="UP000037696">
    <property type="component" value="Unassembled WGS sequence"/>
</dbReference>
<dbReference type="AlphaFoldDB" id="A0A0M8P736"/>
<sequence length="119" mass="13071">MMPLCIYLGQQNSHVSVATSLGNHPFNSFRLAIDMSSEAETQSNFVFSDEEDRPYIASSDLNPRFRVGDKVYLLGSDGSRDGPYLVASVISPHECILSLENGQTAKDSEIIKMAKLEAV</sequence>
<dbReference type="OrthoDB" id="4540548at2759"/>
<evidence type="ECO:0000313" key="1">
    <source>
        <dbReference type="EMBL" id="KOS42664.1"/>
    </source>
</evidence>
<organism evidence="1 2">
    <name type="scientific">Penicillium nordicum</name>
    <dbReference type="NCBI Taxonomy" id="229535"/>
    <lineage>
        <taxon>Eukaryota</taxon>
        <taxon>Fungi</taxon>
        <taxon>Dikarya</taxon>
        <taxon>Ascomycota</taxon>
        <taxon>Pezizomycotina</taxon>
        <taxon>Eurotiomycetes</taxon>
        <taxon>Eurotiomycetidae</taxon>
        <taxon>Eurotiales</taxon>
        <taxon>Aspergillaceae</taxon>
        <taxon>Penicillium</taxon>
    </lineage>
</organism>
<accession>A0A0M8P736</accession>
<proteinExistence type="predicted"/>
<dbReference type="EMBL" id="LHQQ01000100">
    <property type="protein sequence ID" value="KOS42664.1"/>
    <property type="molecule type" value="Genomic_DNA"/>
</dbReference>
<name>A0A0M8P736_9EURO</name>